<reference evidence="2 3" key="1">
    <citation type="journal article" date="2019" name="Emerg. Microbes Infect.">
        <title>Comprehensive subspecies identification of 175 nontuberculous mycobacteria species based on 7547 genomic profiles.</title>
        <authorList>
            <person name="Matsumoto Y."/>
            <person name="Kinjo T."/>
            <person name="Motooka D."/>
            <person name="Nabeya D."/>
            <person name="Jung N."/>
            <person name="Uechi K."/>
            <person name="Horii T."/>
            <person name="Iida T."/>
            <person name="Fujita J."/>
            <person name="Nakamura S."/>
        </authorList>
    </citation>
    <scope>NUCLEOTIDE SEQUENCE [LARGE SCALE GENOMIC DNA]</scope>
    <source>
        <strain evidence="2 3">JCM 12143</strain>
    </source>
</reference>
<evidence type="ECO:0000313" key="2">
    <source>
        <dbReference type="EMBL" id="BBX21448.1"/>
    </source>
</evidence>
<feature type="region of interest" description="Disordered" evidence="1">
    <location>
        <begin position="49"/>
        <end position="70"/>
    </location>
</feature>
<accession>A0AAD1MFH9</accession>
<gene>
    <name evidence="2" type="ORF">MTER_08590</name>
</gene>
<dbReference type="AlphaFoldDB" id="A0AAD1MFH9"/>
<organism evidence="2 3">
    <name type="scientific">Mycolicibacter terrae</name>
    <dbReference type="NCBI Taxonomy" id="1788"/>
    <lineage>
        <taxon>Bacteria</taxon>
        <taxon>Bacillati</taxon>
        <taxon>Actinomycetota</taxon>
        <taxon>Actinomycetes</taxon>
        <taxon>Mycobacteriales</taxon>
        <taxon>Mycobacteriaceae</taxon>
        <taxon>Mycolicibacter</taxon>
    </lineage>
</organism>
<keyword evidence="3" id="KW-1185">Reference proteome</keyword>
<evidence type="ECO:0000256" key="1">
    <source>
        <dbReference type="SAM" id="MobiDB-lite"/>
    </source>
</evidence>
<evidence type="ECO:0000313" key="3">
    <source>
        <dbReference type="Proteomes" id="UP000467636"/>
    </source>
</evidence>
<protein>
    <submittedName>
        <fullName evidence="2">Uncharacterized protein</fullName>
    </submittedName>
</protein>
<dbReference type="Proteomes" id="UP000467636">
    <property type="component" value="Chromosome"/>
</dbReference>
<proteinExistence type="predicted"/>
<dbReference type="EMBL" id="AP022564">
    <property type="protein sequence ID" value="BBX21448.1"/>
    <property type="molecule type" value="Genomic_DNA"/>
</dbReference>
<name>A0AAD1MFH9_9MYCO</name>
<sequence length="70" mass="7613">MIDHPDITVERIVALTRAYSLINPAATQRQAQALTARLFTLATTKAGAAEPPINKRARLREATNTPTRAS</sequence>